<dbReference type="PIRSF" id="PIRSF000350">
    <property type="entry name" value="Mercury_reductase_MerA"/>
    <property type="match status" value="1"/>
</dbReference>
<evidence type="ECO:0000256" key="3">
    <source>
        <dbReference type="ARBA" id="ARBA00012608"/>
    </source>
</evidence>
<dbReference type="InterPro" id="IPR004099">
    <property type="entry name" value="Pyr_nucl-diS_OxRdtase_dimer"/>
</dbReference>
<evidence type="ECO:0000259" key="17">
    <source>
        <dbReference type="Pfam" id="PF02852"/>
    </source>
</evidence>
<evidence type="ECO:0000256" key="4">
    <source>
        <dbReference type="ARBA" id="ARBA00016961"/>
    </source>
</evidence>
<protein>
    <recommendedName>
        <fullName evidence="4 16">Dihydrolipoyl dehydrogenase</fullName>
        <ecNumber evidence="3 16">1.8.1.4</ecNumber>
    </recommendedName>
</protein>
<dbReference type="EC" id="1.8.1.4" evidence="3 16"/>
<evidence type="ECO:0000256" key="16">
    <source>
        <dbReference type="RuleBase" id="RU003692"/>
    </source>
</evidence>
<feature type="binding site" evidence="14">
    <location>
        <position position="55"/>
    </location>
    <ligand>
        <name>FAD</name>
        <dbReference type="ChEBI" id="CHEBI:57692"/>
    </ligand>
</feature>
<dbReference type="Gene3D" id="3.30.390.30">
    <property type="match status" value="1"/>
</dbReference>
<evidence type="ECO:0000256" key="2">
    <source>
        <dbReference type="ARBA" id="ARBA00007532"/>
    </source>
</evidence>
<organism evidence="19 20">
    <name type="scientific">Youngiibacter fragilis 232.1</name>
    <dbReference type="NCBI Taxonomy" id="994573"/>
    <lineage>
        <taxon>Bacteria</taxon>
        <taxon>Bacillati</taxon>
        <taxon>Bacillota</taxon>
        <taxon>Clostridia</taxon>
        <taxon>Eubacteriales</taxon>
        <taxon>Clostridiaceae</taxon>
        <taxon>Youngiibacter</taxon>
    </lineage>
</organism>
<dbReference type="InterPro" id="IPR050151">
    <property type="entry name" value="Class-I_Pyr_Nuc-Dis_Oxidored"/>
</dbReference>
<dbReference type="GO" id="GO:0006103">
    <property type="term" value="P:2-oxoglutarate metabolic process"/>
    <property type="evidence" value="ECO:0007669"/>
    <property type="project" value="TreeGrafter"/>
</dbReference>
<dbReference type="PRINTS" id="PR00368">
    <property type="entry name" value="FADPNR"/>
</dbReference>
<dbReference type="InterPro" id="IPR012999">
    <property type="entry name" value="Pyr_OxRdtase_I_AS"/>
</dbReference>
<dbReference type="SUPFAM" id="SSF55424">
    <property type="entry name" value="FAD/NAD-linked reductases, dimerisation (C-terminal) domain"/>
    <property type="match status" value="1"/>
</dbReference>
<sequence>MEKRRMMAKRIVIIGGGSGGYVSAIRLSRHGNEVVLIEKDRLGGTCLNRGCIPTKALYGSAETLHAARNGGSFGIHFDGTINIDPSGIQERKNEVVGSLVSGVAQLLKANGVRVVNGEARILDGSVLAADEVLNYDELIIATGSVPAVPPIEGIELEGVVTSDELLGFEEIPAELIIIGGGVIGMELAGIMNEFGSKVTVLEAMPAILPMVDSEIVRRLTPILKRSGIEVITSAVVNCICVSDGRLSVTYSTKKGEETRSSDKVLLSVGRRPNTCGLGLDEAGIAYDRKGIITDDNFETSVKGIYAIGDVNGRVLLAHAASAQAEYVAELISGNEASIGKIIPSCVFMFPEIAQAGETEDQLKASGTEYTVSKFQFGANGKALAMGQGEGVIKVLGDRGGKLLGVHIMGPHASDLIHEAVLLMENGQGVEASRRMIHAHPTLSEALHEAVMGLAGDAVHMMPQKRRI</sequence>
<dbReference type="EMBL" id="AXUN02000183">
    <property type="protein sequence ID" value="ETA80366.1"/>
    <property type="molecule type" value="Genomic_DNA"/>
</dbReference>
<evidence type="ECO:0000256" key="15">
    <source>
        <dbReference type="PIRSR" id="PIRSR000350-4"/>
    </source>
</evidence>
<keyword evidence="9 14" id="KW-0520">NAD</keyword>
<dbReference type="Gene3D" id="3.50.50.60">
    <property type="entry name" value="FAD/NAD(P)-binding domain"/>
    <property type="match status" value="2"/>
</dbReference>
<dbReference type="STRING" id="994573.T472_0212460"/>
<feature type="binding site" evidence="14">
    <location>
        <position position="309"/>
    </location>
    <ligand>
        <name>FAD</name>
        <dbReference type="ChEBI" id="CHEBI:57692"/>
    </ligand>
</feature>
<evidence type="ECO:0000313" key="19">
    <source>
        <dbReference type="EMBL" id="ETA80366.1"/>
    </source>
</evidence>
<dbReference type="InterPro" id="IPR001100">
    <property type="entry name" value="Pyr_nuc-diS_OxRdtase"/>
</dbReference>
<dbReference type="Proteomes" id="UP000017747">
    <property type="component" value="Unassembled WGS sequence"/>
</dbReference>
<reference evidence="19 20" key="1">
    <citation type="journal article" date="2014" name="Genome Announc.">
        <title>Genome Sequence of Youngiibacter fragilis, the Type Strain of the Genus Youngiibacter.</title>
        <authorList>
            <person name="Wawrik C.B."/>
            <person name="Callaghan A.V."/>
            <person name="Stamps B.W."/>
            <person name="Wawrik B."/>
        </authorList>
    </citation>
    <scope>NUCLEOTIDE SEQUENCE [LARGE SCALE GENOMIC DNA]</scope>
    <source>
        <strain evidence="19 20">232.1</strain>
    </source>
</reference>
<evidence type="ECO:0000256" key="11">
    <source>
        <dbReference type="ARBA" id="ARBA00023284"/>
    </source>
</evidence>
<gene>
    <name evidence="19" type="ORF">T472_0212460</name>
</gene>
<comment type="caution">
    <text evidence="19">The sequence shown here is derived from an EMBL/GenBank/DDBJ whole genome shotgun (WGS) entry which is preliminary data.</text>
</comment>
<feature type="domain" description="Pyridine nucleotide-disulphide oxidoreductase dimerisation" evidence="17">
    <location>
        <begin position="342"/>
        <end position="449"/>
    </location>
</feature>
<dbReference type="PRINTS" id="PR00411">
    <property type="entry name" value="PNDRDTASEI"/>
</dbReference>
<dbReference type="Pfam" id="PF07992">
    <property type="entry name" value="Pyr_redox_2"/>
    <property type="match status" value="1"/>
</dbReference>
<feature type="binding site" evidence="14">
    <location>
        <position position="202"/>
    </location>
    <ligand>
        <name>NAD(+)</name>
        <dbReference type="ChEBI" id="CHEBI:57540"/>
    </ligand>
</feature>
<dbReference type="PROSITE" id="PS00076">
    <property type="entry name" value="PYRIDINE_REDOX_1"/>
    <property type="match status" value="1"/>
</dbReference>
<dbReference type="InterPro" id="IPR016156">
    <property type="entry name" value="FAD/NAD-linked_Rdtase_dimer_sf"/>
</dbReference>
<evidence type="ECO:0000313" key="20">
    <source>
        <dbReference type="Proteomes" id="UP000017747"/>
    </source>
</evidence>
<proteinExistence type="inferred from homology"/>
<evidence type="ECO:0000256" key="6">
    <source>
        <dbReference type="ARBA" id="ARBA00022630"/>
    </source>
</evidence>
<keyword evidence="6 16" id="KW-0285">Flavoprotein</keyword>
<accession>V7I4Z6</accession>
<feature type="binding site" evidence="14">
    <location>
        <position position="269"/>
    </location>
    <ligand>
        <name>NAD(+)</name>
        <dbReference type="ChEBI" id="CHEBI:57540"/>
    </ligand>
</feature>
<dbReference type="GO" id="GO:0005737">
    <property type="term" value="C:cytoplasm"/>
    <property type="evidence" value="ECO:0007669"/>
    <property type="project" value="UniProtKB-SubCell"/>
</dbReference>
<evidence type="ECO:0000256" key="9">
    <source>
        <dbReference type="ARBA" id="ARBA00023027"/>
    </source>
</evidence>
<keyword evidence="14" id="KW-0547">Nucleotide-binding</keyword>
<keyword evidence="20" id="KW-1185">Reference proteome</keyword>
<dbReference type="GO" id="GO:0050660">
    <property type="term" value="F:flavin adenine dinucleotide binding"/>
    <property type="evidence" value="ECO:0007669"/>
    <property type="project" value="InterPro"/>
</dbReference>
<keyword evidence="11 16" id="KW-0676">Redox-active center</keyword>
<evidence type="ECO:0000256" key="1">
    <source>
        <dbReference type="ARBA" id="ARBA00004496"/>
    </source>
</evidence>
<feature type="active site" description="Proton acceptor" evidence="13">
    <location>
        <position position="439"/>
    </location>
</feature>
<evidence type="ECO:0000256" key="13">
    <source>
        <dbReference type="PIRSR" id="PIRSR000350-2"/>
    </source>
</evidence>
<evidence type="ECO:0000256" key="14">
    <source>
        <dbReference type="PIRSR" id="PIRSR000350-3"/>
    </source>
</evidence>
<dbReference type="PANTHER" id="PTHR22912">
    <property type="entry name" value="DISULFIDE OXIDOREDUCTASE"/>
    <property type="match status" value="1"/>
</dbReference>
<feature type="disulfide bond" description="Redox-active" evidence="15">
    <location>
        <begin position="46"/>
        <end position="51"/>
    </location>
</feature>
<evidence type="ECO:0000256" key="5">
    <source>
        <dbReference type="ARBA" id="ARBA00022490"/>
    </source>
</evidence>
<evidence type="ECO:0000256" key="10">
    <source>
        <dbReference type="ARBA" id="ARBA00023157"/>
    </source>
</evidence>
<dbReference type="InterPro" id="IPR023753">
    <property type="entry name" value="FAD/NAD-binding_dom"/>
</dbReference>
<feature type="domain" description="FAD/NAD(P)-binding" evidence="18">
    <location>
        <begin position="10"/>
        <end position="324"/>
    </location>
</feature>
<feature type="binding site" evidence="14">
    <location>
        <begin position="179"/>
        <end position="186"/>
    </location>
    <ligand>
        <name>NAD(+)</name>
        <dbReference type="ChEBI" id="CHEBI:57540"/>
    </ligand>
</feature>
<dbReference type="SUPFAM" id="SSF51905">
    <property type="entry name" value="FAD/NAD(P)-binding domain"/>
    <property type="match status" value="1"/>
</dbReference>
<comment type="subcellular location">
    <subcellularLocation>
        <location evidence="1">Cytoplasm</location>
    </subcellularLocation>
</comment>
<dbReference type="InterPro" id="IPR036188">
    <property type="entry name" value="FAD/NAD-bd_sf"/>
</dbReference>
<keyword evidence="10" id="KW-1015">Disulfide bond</keyword>
<keyword evidence="5" id="KW-0963">Cytoplasm</keyword>
<name>V7I4Z6_9CLOT</name>
<dbReference type="AlphaFoldDB" id="V7I4Z6"/>
<dbReference type="FunFam" id="3.30.390.30:FF:000001">
    <property type="entry name" value="Dihydrolipoyl dehydrogenase"/>
    <property type="match status" value="1"/>
</dbReference>
<evidence type="ECO:0000259" key="18">
    <source>
        <dbReference type="Pfam" id="PF07992"/>
    </source>
</evidence>
<dbReference type="GO" id="GO:0004148">
    <property type="term" value="F:dihydrolipoyl dehydrogenase (NADH) activity"/>
    <property type="evidence" value="ECO:0007669"/>
    <property type="project" value="UniProtKB-EC"/>
</dbReference>
<dbReference type="InterPro" id="IPR006258">
    <property type="entry name" value="Lipoamide_DH"/>
</dbReference>
<dbReference type="eggNOG" id="COG1249">
    <property type="taxonomic scope" value="Bacteria"/>
</dbReference>
<dbReference type="Pfam" id="PF02852">
    <property type="entry name" value="Pyr_redox_dim"/>
    <property type="match status" value="1"/>
</dbReference>
<dbReference type="RefSeq" id="WP_023388021.1">
    <property type="nucleotide sequence ID" value="NZ_AXUN02000183.1"/>
</dbReference>
<evidence type="ECO:0000256" key="8">
    <source>
        <dbReference type="ARBA" id="ARBA00023002"/>
    </source>
</evidence>
<keyword evidence="8 16" id="KW-0560">Oxidoreductase</keyword>
<comment type="miscellaneous">
    <text evidence="16">The active site is a redox-active disulfide bond.</text>
</comment>
<dbReference type="PANTHER" id="PTHR22912:SF217">
    <property type="entry name" value="DIHYDROLIPOYL DEHYDROGENASE"/>
    <property type="match status" value="1"/>
</dbReference>
<dbReference type="NCBIfam" id="TIGR01350">
    <property type="entry name" value="lipoamide_DH"/>
    <property type="match status" value="1"/>
</dbReference>
<evidence type="ECO:0000256" key="12">
    <source>
        <dbReference type="ARBA" id="ARBA00049187"/>
    </source>
</evidence>
<dbReference type="PATRIC" id="fig|994573.3.peg.2321"/>
<comment type="catalytic activity">
    <reaction evidence="12 16">
        <text>N(6)-[(R)-dihydrolipoyl]-L-lysyl-[protein] + NAD(+) = N(6)-[(R)-lipoyl]-L-lysyl-[protein] + NADH + H(+)</text>
        <dbReference type="Rhea" id="RHEA:15045"/>
        <dbReference type="Rhea" id="RHEA-COMP:10474"/>
        <dbReference type="Rhea" id="RHEA-COMP:10475"/>
        <dbReference type="ChEBI" id="CHEBI:15378"/>
        <dbReference type="ChEBI" id="CHEBI:57540"/>
        <dbReference type="ChEBI" id="CHEBI:57945"/>
        <dbReference type="ChEBI" id="CHEBI:83099"/>
        <dbReference type="ChEBI" id="CHEBI:83100"/>
        <dbReference type="EC" id="1.8.1.4"/>
    </reaction>
</comment>
<keyword evidence="7 14" id="KW-0274">FAD</keyword>
<feature type="binding site" evidence="14">
    <location>
        <begin position="142"/>
        <end position="144"/>
    </location>
    <ligand>
        <name>FAD</name>
        <dbReference type="ChEBI" id="CHEBI:57692"/>
    </ligand>
</feature>
<comment type="similarity">
    <text evidence="2 16">Belongs to the class-I pyridine nucleotide-disulfide oxidoreductase family.</text>
</comment>
<evidence type="ECO:0000256" key="7">
    <source>
        <dbReference type="ARBA" id="ARBA00022827"/>
    </source>
</evidence>
<comment type="cofactor">
    <cofactor evidence="14 16">
        <name>FAD</name>
        <dbReference type="ChEBI" id="CHEBI:57692"/>
    </cofactor>
    <text evidence="14 16">Binds 1 FAD per subunit.</text>
</comment>